<comment type="caution">
    <text evidence="1">The sequence shown here is derived from an EMBL/GenBank/DDBJ whole genome shotgun (WGS) entry which is preliminary data.</text>
</comment>
<evidence type="ECO:0000313" key="1">
    <source>
        <dbReference type="EMBL" id="MBB3066941.1"/>
    </source>
</evidence>
<dbReference type="Proteomes" id="UP000581135">
    <property type="component" value="Unassembled WGS sequence"/>
</dbReference>
<sequence length="151" mass="17843">MIDSIQQAVASDQSLGILRPRNTRFIIKKKSVTRLEDERKAFRSAARQTQLFDKSLAELEPSPYDFRFEFYDSDGKHNYSNGDWEAHAMFWRERNRTSEARALQWMNETFNEAYPQRGMAFAIGNQKKRPQTWQLLGVIRLDHNEQLDLDI</sequence>
<keyword evidence="2" id="KW-1185">Reference proteome</keyword>
<dbReference type="RefSeq" id="WP_246377951.1">
    <property type="nucleotide sequence ID" value="NZ_JACHXA010000012.1"/>
</dbReference>
<protein>
    <submittedName>
        <fullName evidence="1">Uncharacterized protein</fullName>
    </submittedName>
</protein>
<gene>
    <name evidence="1" type="ORF">FHR98_003257</name>
</gene>
<accession>A0A839SVW8</accession>
<reference evidence="1 2" key="1">
    <citation type="submission" date="2020-08" db="EMBL/GenBank/DDBJ databases">
        <title>Genomic Encyclopedia of Type Strains, Phase III (KMG-III): the genomes of soil and plant-associated and newly described type strains.</title>
        <authorList>
            <person name="Whitman W."/>
        </authorList>
    </citation>
    <scope>NUCLEOTIDE SEQUENCE [LARGE SCALE GENOMIC DNA]</scope>
    <source>
        <strain evidence="1 2">CECT 8803</strain>
    </source>
</reference>
<name>A0A839SVW8_9PROT</name>
<dbReference type="EMBL" id="JACHXA010000012">
    <property type="protein sequence ID" value="MBB3066941.1"/>
    <property type="molecule type" value="Genomic_DNA"/>
</dbReference>
<proteinExistence type="predicted"/>
<evidence type="ECO:0000313" key="2">
    <source>
        <dbReference type="Proteomes" id="UP000581135"/>
    </source>
</evidence>
<dbReference type="AlphaFoldDB" id="A0A839SVW8"/>
<organism evidence="1 2">
    <name type="scientific">Limibacillus halophilus</name>
    <dbReference type="NCBI Taxonomy" id="1579333"/>
    <lineage>
        <taxon>Bacteria</taxon>
        <taxon>Pseudomonadati</taxon>
        <taxon>Pseudomonadota</taxon>
        <taxon>Alphaproteobacteria</taxon>
        <taxon>Rhodospirillales</taxon>
        <taxon>Rhodovibrionaceae</taxon>
        <taxon>Limibacillus</taxon>
    </lineage>
</organism>